<keyword evidence="6" id="KW-0418">Kinase</keyword>
<evidence type="ECO:0000259" key="12">
    <source>
        <dbReference type="PROSITE" id="PS50110"/>
    </source>
</evidence>
<reference evidence="15 16" key="1">
    <citation type="journal article" date="2014" name="Genome Announc.">
        <title>Genome Sequence and Methylome of Soil Bacterium Gemmatirosa kalamazoonensis KBS708T, a Member of the Rarely Cultivated Gemmatimonadetes Phylum.</title>
        <authorList>
            <person name="Debruyn J.M."/>
            <person name="Radosevich M."/>
            <person name="Wommack K.E."/>
            <person name="Polson S.W."/>
            <person name="Hauser L.J."/>
            <person name="Fawaz M.N."/>
            <person name="Korlach J."/>
            <person name="Tsai Y.C."/>
        </authorList>
    </citation>
    <scope>NUCLEOTIDE SEQUENCE [LARGE SCALE GENOMIC DNA]</scope>
    <source>
        <strain evidence="15 16">KBS708</strain>
        <plasmid evidence="16">Plasmid 1</plasmid>
    </source>
</reference>
<dbReference type="InterPro" id="IPR003594">
    <property type="entry name" value="HATPase_dom"/>
</dbReference>
<dbReference type="PATRIC" id="fig|861299.3.peg.5588"/>
<evidence type="ECO:0000256" key="1">
    <source>
        <dbReference type="ARBA" id="ARBA00000085"/>
    </source>
</evidence>
<dbReference type="GO" id="GO:0005524">
    <property type="term" value="F:ATP binding"/>
    <property type="evidence" value="ECO:0007669"/>
    <property type="project" value="UniProtKB-KW"/>
</dbReference>
<feature type="compositionally biased region" description="Gly residues" evidence="10">
    <location>
        <begin position="1"/>
        <end position="11"/>
    </location>
</feature>
<dbReference type="CDD" id="cd00082">
    <property type="entry name" value="HisKA"/>
    <property type="match status" value="1"/>
</dbReference>
<evidence type="ECO:0000256" key="3">
    <source>
        <dbReference type="ARBA" id="ARBA00022553"/>
    </source>
</evidence>
<dbReference type="PANTHER" id="PTHR43065:SF46">
    <property type="entry name" value="C4-DICARBOXYLATE TRANSPORT SENSOR PROTEIN DCTB"/>
    <property type="match status" value="1"/>
</dbReference>
<dbReference type="Pfam" id="PF08448">
    <property type="entry name" value="PAS_4"/>
    <property type="match status" value="1"/>
</dbReference>
<dbReference type="SMART" id="SM00387">
    <property type="entry name" value="HATPase_c"/>
    <property type="match status" value="1"/>
</dbReference>
<dbReference type="InterPro" id="IPR013656">
    <property type="entry name" value="PAS_4"/>
</dbReference>
<dbReference type="GO" id="GO:0000155">
    <property type="term" value="F:phosphorelay sensor kinase activity"/>
    <property type="evidence" value="ECO:0007669"/>
    <property type="project" value="InterPro"/>
</dbReference>
<gene>
    <name evidence="15" type="ORF">J421_5553</name>
</gene>
<dbReference type="InterPro" id="IPR003661">
    <property type="entry name" value="HisK_dim/P_dom"/>
</dbReference>
<dbReference type="InterPro" id="IPR004358">
    <property type="entry name" value="Sig_transdc_His_kin-like_C"/>
</dbReference>
<evidence type="ECO:0000256" key="9">
    <source>
        <dbReference type="PROSITE-ProRule" id="PRU00169"/>
    </source>
</evidence>
<dbReference type="SMART" id="SM00388">
    <property type="entry name" value="HisKA"/>
    <property type="match status" value="1"/>
</dbReference>
<feature type="domain" description="Response regulatory" evidence="12">
    <location>
        <begin position="639"/>
        <end position="760"/>
    </location>
</feature>
<name>W0RU18_9BACT</name>
<dbReference type="SMART" id="SM00448">
    <property type="entry name" value="REC"/>
    <property type="match status" value="1"/>
</dbReference>
<evidence type="ECO:0000256" key="6">
    <source>
        <dbReference type="ARBA" id="ARBA00022777"/>
    </source>
</evidence>
<dbReference type="GO" id="GO:0006355">
    <property type="term" value="P:regulation of DNA-templated transcription"/>
    <property type="evidence" value="ECO:0007669"/>
    <property type="project" value="InterPro"/>
</dbReference>
<dbReference type="InParanoid" id="W0RU18"/>
<evidence type="ECO:0000259" key="14">
    <source>
        <dbReference type="PROSITE" id="PS50113"/>
    </source>
</evidence>
<feature type="domain" description="PAS" evidence="13">
    <location>
        <begin position="37"/>
        <end position="80"/>
    </location>
</feature>
<dbReference type="SUPFAM" id="SSF52172">
    <property type="entry name" value="CheY-like"/>
    <property type="match status" value="1"/>
</dbReference>
<dbReference type="InterPro" id="IPR035965">
    <property type="entry name" value="PAS-like_dom_sf"/>
</dbReference>
<keyword evidence="3 9" id="KW-0597">Phosphoprotein</keyword>
<dbReference type="HOGENOM" id="CLU_000445_114_51_0"/>
<dbReference type="EC" id="2.7.13.3" evidence="2"/>
<geneLocation type="plasmid" evidence="15 16">
    <name>1</name>
</geneLocation>
<evidence type="ECO:0000313" key="15">
    <source>
        <dbReference type="EMBL" id="AHG93088.1"/>
    </source>
</evidence>
<evidence type="ECO:0000256" key="5">
    <source>
        <dbReference type="ARBA" id="ARBA00022741"/>
    </source>
</evidence>
<dbReference type="PROSITE" id="PS50109">
    <property type="entry name" value="HIS_KIN"/>
    <property type="match status" value="1"/>
</dbReference>
<dbReference type="SMART" id="SM00091">
    <property type="entry name" value="PAS"/>
    <property type="match status" value="3"/>
</dbReference>
<dbReference type="InterPro" id="IPR013767">
    <property type="entry name" value="PAS_fold"/>
</dbReference>
<evidence type="ECO:0000256" key="8">
    <source>
        <dbReference type="ARBA" id="ARBA00023012"/>
    </source>
</evidence>
<dbReference type="InterPro" id="IPR001789">
    <property type="entry name" value="Sig_transdc_resp-reg_receiver"/>
</dbReference>
<dbReference type="Gene3D" id="3.30.450.20">
    <property type="entry name" value="PAS domain"/>
    <property type="match status" value="3"/>
</dbReference>
<evidence type="ECO:0000256" key="10">
    <source>
        <dbReference type="SAM" id="MobiDB-lite"/>
    </source>
</evidence>
<feature type="region of interest" description="Disordered" evidence="10">
    <location>
        <begin position="1"/>
        <end position="21"/>
    </location>
</feature>
<dbReference type="InterPro" id="IPR011006">
    <property type="entry name" value="CheY-like_superfamily"/>
</dbReference>
<keyword evidence="8" id="KW-0902">Two-component regulatory system</keyword>
<protein>
    <recommendedName>
        <fullName evidence="2">histidine kinase</fullName>
        <ecNumber evidence="2">2.7.13.3</ecNumber>
    </recommendedName>
</protein>
<evidence type="ECO:0000256" key="4">
    <source>
        <dbReference type="ARBA" id="ARBA00022679"/>
    </source>
</evidence>
<keyword evidence="5" id="KW-0547">Nucleotide-binding</keyword>
<dbReference type="EMBL" id="CP007129">
    <property type="protein sequence ID" value="AHG93088.1"/>
    <property type="molecule type" value="Genomic_DNA"/>
</dbReference>
<evidence type="ECO:0000259" key="13">
    <source>
        <dbReference type="PROSITE" id="PS50112"/>
    </source>
</evidence>
<dbReference type="SUPFAM" id="SSF55785">
    <property type="entry name" value="PYP-like sensor domain (PAS domain)"/>
    <property type="match status" value="3"/>
</dbReference>
<dbReference type="Gene3D" id="1.10.287.130">
    <property type="match status" value="1"/>
</dbReference>
<dbReference type="OrthoDB" id="9764154at2"/>
<dbReference type="PROSITE" id="PS50112">
    <property type="entry name" value="PAS"/>
    <property type="match status" value="2"/>
</dbReference>
<evidence type="ECO:0000256" key="7">
    <source>
        <dbReference type="ARBA" id="ARBA00022840"/>
    </source>
</evidence>
<dbReference type="KEGG" id="gba:J421_5553"/>
<accession>W0RU18</accession>
<dbReference type="InterPro" id="IPR005467">
    <property type="entry name" value="His_kinase_dom"/>
</dbReference>
<dbReference type="PANTHER" id="PTHR43065">
    <property type="entry name" value="SENSOR HISTIDINE KINASE"/>
    <property type="match status" value="1"/>
</dbReference>
<keyword evidence="15" id="KW-0614">Plasmid</keyword>
<proteinExistence type="predicted"/>
<dbReference type="InterPro" id="IPR036890">
    <property type="entry name" value="HATPase_C_sf"/>
</dbReference>
<dbReference type="PROSITE" id="PS50113">
    <property type="entry name" value="PAC"/>
    <property type="match status" value="2"/>
</dbReference>
<dbReference type="SUPFAM" id="SSF47384">
    <property type="entry name" value="Homodimeric domain of signal transducing histidine kinase"/>
    <property type="match status" value="1"/>
</dbReference>
<dbReference type="InterPro" id="IPR000700">
    <property type="entry name" value="PAS-assoc_C"/>
</dbReference>
<feature type="domain" description="Histidine kinase" evidence="11">
    <location>
        <begin position="406"/>
        <end position="619"/>
    </location>
</feature>
<dbReference type="Proteomes" id="UP000019151">
    <property type="component" value="Plasmid 1"/>
</dbReference>
<dbReference type="Pfam" id="PF00072">
    <property type="entry name" value="Response_reg"/>
    <property type="match status" value="1"/>
</dbReference>
<dbReference type="RefSeq" id="WP_025414398.1">
    <property type="nucleotide sequence ID" value="NZ_CP007129.1"/>
</dbReference>
<dbReference type="Pfam" id="PF00512">
    <property type="entry name" value="HisKA"/>
    <property type="match status" value="1"/>
</dbReference>
<dbReference type="FunCoup" id="W0RU18">
    <property type="interactions" value="186"/>
</dbReference>
<dbReference type="Gene3D" id="3.30.565.10">
    <property type="entry name" value="Histidine kinase-like ATPase, C-terminal domain"/>
    <property type="match status" value="1"/>
</dbReference>
<dbReference type="NCBIfam" id="TIGR00229">
    <property type="entry name" value="sensory_box"/>
    <property type="match status" value="3"/>
</dbReference>
<dbReference type="PRINTS" id="PR00344">
    <property type="entry name" value="BCTRLSENSOR"/>
</dbReference>
<sequence length="765" mass="82188">MSSGGSGGSGGSSTEHGERGAATDWARVLADATLEGVVIHERGHVQFVNAAIARMLRSTPEALVGRPVLDFAAPDDRPRVAAHMAAQSEHPLIGTALRADGTTFPCELRGRTMTADGRTVRVVLVRDVSERLAMEAELRRRERALAAVTEHSPDVITRYDREHRVRFMSRAVEQATGVPAAWFVGKTLREWGFPEALITPWETINDRVFATGCAEETEFDFTGPDGVQRHYHTRVVPEYNDAGEVEHVLTTTRDLTALKRAESAARDAYGTMRGLLDQSITGVYVIQDGRFAYANTRLAETFGYERSEELLALPGIDVLVHPDDRAVVMGNIRRRIRRGRGTAHYAFRGLRRDGRVVHVEVHGSAAPYKGGPAVVGVLLDVSERLALEEQLRQTQKMEALGQLAGGVAHDFNNILAAIAGYAQLVHDDLPADAPLRDDVAEILAAATRGVGVTKQLLAFSRRQALEVAEVDLAAIARALGAMLRQLLSPAIELRLPDAHVSAPVRATAPQLEQIVMNLAVNARDAMAGRGVLTLGVRIAAGPDGIERAVLEVRDTGHGMSPDVRARAFEPFFTTKRHDQGTGLGLATVYGLVRQFGGEIHIESVEGRGTTVTVSFPLVQRAPRAAEPAPARPCPAARKRVLLVEDEAPIRAVTRRMLERAGYAVREAPNGAAALEALRGGAAIDVLLTDAAMPELGGVELAREVAVLRPGLPVVLMSGYAELSGASVNGDGSVTDVTGCRGFVEKPFTAERLLAHLAAALESGKE</sequence>
<keyword evidence="7" id="KW-0067">ATP-binding</keyword>
<dbReference type="AlphaFoldDB" id="W0RU18"/>
<feature type="modified residue" description="4-aspartylphosphate" evidence="9">
    <location>
        <position position="689"/>
    </location>
</feature>
<evidence type="ECO:0000313" key="16">
    <source>
        <dbReference type="Proteomes" id="UP000019151"/>
    </source>
</evidence>
<evidence type="ECO:0000259" key="11">
    <source>
        <dbReference type="PROSITE" id="PS50109"/>
    </source>
</evidence>
<dbReference type="SUPFAM" id="SSF55874">
    <property type="entry name" value="ATPase domain of HSP90 chaperone/DNA topoisomerase II/histidine kinase"/>
    <property type="match status" value="1"/>
</dbReference>
<feature type="domain" description="PAC" evidence="14">
    <location>
        <begin position="215"/>
        <end position="267"/>
    </location>
</feature>
<dbReference type="Pfam" id="PF02518">
    <property type="entry name" value="HATPase_c"/>
    <property type="match status" value="1"/>
</dbReference>
<dbReference type="InterPro" id="IPR036097">
    <property type="entry name" value="HisK_dim/P_sf"/>
</dbReference>
<dbReference type="InterPro" id="IPR001610">
    <property type="entry name" value="PAC"/>
</dbReference>
<feature type="domain" description="PAS" evidence="13">
    <location>
        <begin position="288"/>
        <end position="339"/>
    </location>
</feature>
<dbReference type="Pfam" id="PF00989">
    <property type="entry name" value="PAS"/>
    <property type="match status" value="1"/>
</dbReference>
<feature type="domain" description="PAC" evidence="14">
    <location>
        <begin position="343"/>
        <end position="393"/>
    </location>
</feature>
<dbReference type="Pfam" id="PF13426">
    <property type="entry name" value="PAS_9"/>
    <property type="match status" value="1"/>
</dbReference>
<dbReference type="CDD" id="cd00130">
    <property type="entry name" value="PAS"/>
    <property type="match status" value="2"/>
</dbReference>
<dbReference type="PROSITE" id="PS50110">
    <property type="entry name" value="RESPONSE_REGULATORY"/>
    <property type="match status" value="1"/>
</dbReference>
<dbReference type="SMART" id="SM00086">
    <property type="entry name" value="PAC"/>
    <property type="match status" value="3"/>
</dbReference>
<evidence type="ECO:0000256" key="2">
    <source>
        <dbReference type="ARBA" id="ARBA00012438"/>
    </source>
</evidence>
<organism evidence="15 16">
    <name type="scientific">Gemmatirosa kalamazoonensis</name>
    <dbReference type="NCBI Taxonomy" id="861299"/>
    <lineage>
        <taxon>Bacteria</taxon>
        <taxon>Pseudomonadati</taxon>
        <taxon>Gemmatimonadota</taxon>
        <taxon>Gemmatimonadia</taxon>
        <taxon>Gemmatimonadales</taxon>
        <taxon>Gemmatimonadaceae</taxon>
        <taxon>Gemmatirosa</taxon>
    </lineage>
</organism>
<keyword evidence="16" id="KW-1185">Reference proteome</keyword>
<dbReference type="Gene3D" id="3.40.50.2300">
    <property type="match status" value="1"/>
</dbReference>
<comment type="catalytic activity">
    <reaction evidence="1">
        <text>ATP + protein L-histidine = ADP + protein N-phospho-L-histidine.</text>
        <dbReference type="EC" id="2.7.13.3"/>
    </reaction>
</comment>
<dbReference type="InterPro" id="IPR000014">
    <property type="entry name" value="PAS"/>
</dbReference>
<keyword evidence="4" id="KW-0808">Transferase</keyword>